<proteinExistence type="predicted"/>
<dbReference type="Proteomes" id="UP000191408">
    <property type="component" value="Unassembled WGS sequence"/>
</dbReference>
<accession>A0A1V6P1K6</accession>
<gene>
    <name evidence="2" type="ORF">PENPOL_c001G04870</name>
</gene>
<reference evidence="3" key="1">
    <citation type="journal article" date="2017" name="Nat. Microbiol.">
        <title>Global analysis of biosynthetic gene clusters reveals vast potential of secondary metabolite production in Penicillium species.</title>
        <authorList>
            <person name="Nielsen J.C."/>
            <person name="Grijseels S."/>
            <person name="Prigent S."/>
            <person name="Ji B."/>
            <person name="Dainat J."/>
            <person name="Nielsen K.F."/>
            <person name="Frisvad J.C."/>
            <person name="Workman M."/>
            <person name="Nielsen J."/>
        </authorList>
    </citation>
    <scope>NUCLEOTIDE SEQUENCE [LARGE SCALE GENOMIC DNA]</scope>
    <source>
        <strain evidence="3">IBT 4502</strain>
    </source>
</reference>
<dbReference type="AlphaFoldDB" id="A0A1V6P1K6"/>
<dbReference type="EMBL" id="MDYM01000001">
    <property type="protein sequence ID" value="OQD70819.1"/>
    <property type="molecule type" value="Genomic_DNA"/>
</dbReference>
<evidence type="ECO:0000256" key="1">
    <source>
        <dbReference type="SAM" id="MobiDB-lite"/>
    </source>
</evidence>
<organism evidence="2 3">
    <name type="scientific">Penicillium polonicum</name>
    <dbReference type="NCBI Taxonomy" id="60169"/>
    <lineage>
        <taxon>Eukaryota</taxon>
        <taxon>Fungi</taxon>
        <taxon>Dikarya</taxon>
        <taxon>Ascomycota</taxon>
        <taxon>Pezizomycotina</taxon>
        <taxon>Eurotiomycetes</taxon>
        <taxon>Eurotiomycetidae</taxon>
        <taxon>Eurotiales</taxon>
        <taxon>Aspergillaceae</taxon>
        <taxon>Penicillium</taxon>
    </lineage>
</organism>
<comment type="caution">
    <text evidence="2">The sequence shown here is derived from an EMBL/GenBank/DDBJ whole genome shotgun (WGS) entry which is preliminary data.</text>
</comment>
<protein>
    <submittedName>
        <fullName evidence="2">Uncharacterized protein</fullName>
    </submittedName>
</protein>
<evidence type="ECO:0000313" key="2">
    <source>
        <dbReference type="EMBL" id="OQD70819.1"/>
    </source>
</evidence>
<evidence type="ECO:0000313" key="3">
    <source>
        <dbReference type="Proteomes" id="UP000191408"/>
    </source>
</evidence>
<sequence>MGDPITVVRLIDLPAYRLACGPAEAPTPETFTSQSAASSLLSSSPESIDLGVDPTTLLTAYILDRPSSLDQLWEYLDELKNELVSDDPPSSQYLLVGRIPADLFSALVEDHEALKEVRATILHHEHEILYKIRKVRRTKPDDKRNHEQPTAQPKHDKLEHHIDPLLRLKAGGVREVGDEKMLLLLSHIEEIPNTIQSLRWQAETDDTEAVRELVRNEVRITYAQ</sequence>
<keyword evidence="3" id="KW-1185">Reference proteome</keyword>
<feature type="region of interest" description="Disordered" evidence="1">
    <location>
        <begin position="138"/>
        <end position="159"/>
    </location>
</feature>
<name>A0A1V6P1K6_PENPO</name>
<dbReference type="OrthoDB" id="76567at2759"/>